<dbReference type="Proteomes" id="UP000652761">
    <property type="component" value="Unassembled WGS sequence"/>
</dbReference>
<organism evidence="2 3">
    <name type="scientific">Colocasia esculenta</name>
    <name type="common">Wild taro</name>
    <name type="synonym">Arum esculentum</name>
    <dbReference type="NCBI Taxonomy" id="4460"/>
    <lineage>
        <taxon>Eukaryota</taxon>
        <taxon>Viridiplantae</taxon>
        <taxon>Streptophyta</taxon>
        <taxon>Embryophyta</taxon>
        <taxon>Tracheophyta</taxon>
        <taxon>Spermatophyta</taxon>
        <taxon>Magnoliopsida</taxon>
        <taxon>Liliopsida</taxon>
        <taxon>Araceae</taxon>
        <taxon>Aroideae</taxon>
        <taxon>Colocasieae</taxon>
        <taxon>Colocasia</taxon>
    </lineage>
</organism>
<comment type="caution">
    <text evidence="2">The sequence shown here is derived from an EMBL/GenBank/DDBJ whole genome shotgun (WGS) entry which is preliminary data.</text>
</comment>
<keyword evidence="1" id="KW-1133">Transmembrane helix</keyword>
<keyword evidence="3" id="KW-1185">Reference proteome</keyword>
<feature type="transmembrane region" description="Helical" evidence="1">
    <location>
        <begin position="79"/>
        <end position="105"/>
    </location>
</feature>
<proteinExistence type="predicted"/>
<feature type="transmembrane region" description="Helical" evidence="1">
    <location>
        <begin position="47"/>
        <end position="72"/>
    </location>
</feature>
<evidence type="ECO:0000313" key="3">
    <source>
        <dbReference type="Proteomes" id="UP000652761"/>
    </source>
</evidence>
<dbReference type="EMBL" id="NMUH01001555">
    <property type="protein sequence ID" value="MQL93375.1"/>
    <property type="molecule type" value="Genomic_DNA"/>
</dbReference>
<evidence type="ECO:0000256" key="1">
    <source>
        <dbReference type="SAM" id="Phobius"/>
    </source>
</evidence>
<gene>
    <name evidence="2" type="ORF">Taro_026018</name>
</gene>
<feature type="transmembrane region" description="Helical" evidence="1">
    <location>
        <begin position="153"/>
        <end position="173"/>
    </location>
</feature>
<evidence type="ECO:0000313" key="2">
    <source>
        <dbReference type="EMBL" id="MQL93375.1"/>
    </source>
</evidence>
<accession>A0A843VBS3</accession>
<name>A0A843VBS3_COLES</name>
<keyword evidence="1" id="KW-0472">Membrane</keyword>
<dbReference type="AlphaFoldDB" id="A0A843VBS3"/>
<protein>
    <submittedName>
        <fullName evidence="2">Uncharacterized protein</fullName>
    </submittedName>
</protein>
<sequence>MVVVFAHAAVGFVLGLHVRVGVSRRLREPVCGVAFTSAGLFPVDLGVSLLDVCLALCACVPLGTVLFSLGIFARAKQMLVCHVAPLIECCDTCLWLLPALCWLFVNSGEVFPKFFSVGSSGGEVFPRTVLWSFLVVAALPSVLSLFGRCRSRYCALGRVSGRGAGQVVLLFVFKFSRLCWWDFVCPQGREVCFISRALCALPDGSLVSAVGVWLFVLIWMCRSCLAVFPCVWKRLVVRVSFPYFPLVARGDDAPLECCVARVCIVATFGWSHLPLSCFWVELVAPLVLVFPGWLCCTSTLQCCATFGLDCCVQSACLPLVKVVDLDRVCSPVFWPVHCVVGFPSWLCRRDHLWVPVV</sequence>
<reference evidence="2" key="1">
    <citation type="submission" date="2017-07" db="EMBL/GenBank/DDBJ databases">
        <title>Taro Niue Genome Assembly and Annotation.</title>
        <authorList>
            <person name="Atibalentja N."/>
            <person name="Keating K."/>
            <person name="Fields C.J."/>
        </authorList>
    </citation>
    <scope>NUCLEOTIDE SEQUENCE</scope>
    <source>
        <strain evidence="2">Niue_2</strain>
        <tissue evidence="2">Leaf</tissue>
    </source>
</reference>
<feature type="transmembrane region" description="Helical" evidence="1">
    <location>
        <begin position="210"/>
        <end position="232"/>
    </location>
</feature>
<feature type="transmembrane region" description="Helical" evidence="1">
    <location>
        <begin position="125"/>
        <end position="146"/>
    </location>
</feature>
<keyword evidence="1" id="KW-0812">Transmembrane</keyword>